<keyword evidence="1" id="KW-0472">Membrane</keyword>
<evidence type="ECO:0000313" key="2">
    <source>
        <dbReference type="EMBL" id="GAA1979522.1"/>
    </source>
</evidence>
<feature type="transmembrane region" description="Helical" evidence="1">
    <location>
        <begin position="21"/>
        <end position="40"/>
    </location>
</feature>
<reference evidence="2 3" key="1">
    <citation type="journal article" date="2019" name="Int. J. Syst. Evol. Microbiol.">
        <title>The Global Catalogue of Microorganisms (GCM) 10K type strain sequencing project: providing services to taxonomists for standard genome sequencing and annotation.</title>
        <authorList>
            <consortium name="The Broad Institute Genomics Platform"/>
            <consortium name="The Broad Institute Genome Sequencing Center for Infectious Disease"/>
            <person name="Wu L."/>
            <person name="Ma J."/>
        </authorList>
    </citation>
    <scope>NUCLEOTIDE SEQUENCE [LARGE SCALE GENOMIC DNA]</scope>
    <source>
        <strain evidence="2 3">JCM 14545</strain>
    </source>
</reference>
<sequence length="105" mass="11679">MSFVRFFDTDTMTTFLRRFPLGRVLISLSAAGAIIGPVYIRLERNPHPQPDLAAPRQFHNAQAMSMGAGLGLARLYHLWQPGRSRESLQSAAIIGGCPAARRWRS</sequence>
<comment type="caution">
    <text evidence="2">The sequence shown here is derived from an EMBL/GenBank/DDBJ whole genome shotgun (WGS) entry which is preliminary data.</text>
</comment>
<keyword evidence="1" id="KW-1133">Transmembrane helix</keyword>
<dbReference type="Pfam" id="PF20345">
    <property type="entry name" value="DUF6640"/>
    <property type="match status" value="1"/>
</dbReference>
<dbReference type="EMBL" id="BAAANN010000031">
    <property type="protein sequence ID" value="GAA1979522.1"/>
    <property type="molecule type" value="Genomic_DNA"/>
</dbReference>
<evidence type="ECO:0000256" key="1">
    <source>
        <dbReference type="SAM" id="Phobius"/>
    </source>
</evidence>
<evidence type="ECO:0000313" key="3">
    <source>
        <dbReference type="Proteomes" id="UP001501116"/>
    </source>
</evidence>
<accession>A0ABN2S307</accession>
<proteinExistence type="predicted"/>
<dbReference type="RefSeq" id="WP_344427639.1">
    <property type="nucleotide sequence ID" value="NZ_BAAANN010000031.1"/>
</dbReference>
<keyword evidence="1" id="KW-0812">Transmembrane</keyword>
<keyword evidence="3" id="KW-1185">Reference proteome</keyword>
<protein>
    <submittedName>
        <fullName evidence="2">Uncharacterized protein</fullName>
    </submittedName>
</protein>
<dbReference type="Proteomes" id="UP001501116">
    <property type="component" value="Unassembled WGS sequence"/>
</dbReference>
<name>A0ABN2S307_9PSEU</name>
<dbReference type="InterPro" id="IPR046580">
    <property type="entry name" value="DUF6640"/>
</dbReference>
<gene>
    <name evidence="2" type="ORF">GCM10009754_64770</name>
</gene>
<organism evidence="2 3">
    <name type="scientific">Amycolatopsis minnesotensis</name>
    <dbReference type="NCBI Taxonomy" id="337894"/>
    <lineage>
        <taxon>Bacteria</taxon>
        <taxon>Bacillati</taxon>
        <taxon>Actinomycetota</taxon>
        <taxon>Actinomycetes</taxon>
        <taxon>Pseudonocardiales</taxon>
        <taxon>Pseudonocardiaceae</taxon>
        <taxon>Amycolatopsis</taxon>
    </lineage>
</organism>